<gene>
    <name evidence="1" type="ORF">E2C01_027469</name>
</gene>
<keyword evidence="2" id="KW-1185">Reference proteome</keyword>
<evidence type="ECO:0000313" key="2">
    <source>
        <dbReference type="Proteomes" id="UP000324222"/>
    </source>
</evidence>
<dbReference type="EMBL" id="VSRR010002979">
    <property type="protein sequence ID" value="MPC34091.1"/>
    <property type="molecule type" value="Genomic_DNA"/>
</dbReference>
<evidence type="ECO:0000313" key="1">
    <source>
        <dbReference type="EMBL" id="MPC34091.1"/>
    </source>
</evidence>
<dbReference type="AlphaFoldDB" id="A0A5B7EI73"/>
<organism evidence="1 2">
    <name type="scientific">Portunus trituberculatus</name>
    <name type="common">Swimming crab</name>
    <name type="synonym">Neptunus trituberculatus</name>
    <dbReference type="NCBI Taxonomy" id="210409"/>
    <lineage>
        <taxon>Eukaryota</taxon>
        <taxon>Metazoa</taxon>
        <taxon>Ecdysozoa</taxon>
        <taxon>Arthropoda</taxon>
        <taxon>Crustacea</taxon>
        <taxon>Multicrustacea</taxon>
        <taxon>Malacostraca</taxon>
        <taxon>Eumalacostraca</taxon>
        <taxon>Eucarida</taxon>
        <taxon>Decapoda</taxon>
        <taxon>Pleocyemata</taxon>
        <taxon>Brachyura</taxon>
        <taxon>Eubrachyura</taxon>
        <taxon>Portunoidea</taxon>
        <taxon>Portunidae</taxon>
        <taxon>Portuninae</taxon>
        <taxon>Portunus</taxon>
    </lineage>
</organism>
<name>A0A5B7EI73_PORTR</name>
<dbReference type="Proteomes" id="UP000324222">
    <property type="component" value="Unassembled WGS sequence"/>
</dbReference>
<proteinExistence type="predicted"/>
<protein>
    <submittedName>
        <fullName evidence="1">Uncharacterized protein</fullName>
    </submittedName>
</protein>
<comment type="caution">
    <text evidence="1">The sequence shown here is derived from an EMBL/GenBank/DDBJ whole genome shotgun (WGS) entry which is preliminary data.</text>
</comment>
<sequence length="35" mass="3886">MVLKGLIILVPYFDCIKEAVMKSTKGLELDKNSTS</sequence>
<accession>A0A5B7EI73</accession>
<reference evidence="1 2" key="1">
    <citation type="submission" date="2019-05" db="EMBL/GenBank/DDBJ databases">
        <title>Another draft genome of Portunus trituberculatus and its Hox gene families provides insights of decapod evolution.</title>
        <authorList>
            <person name="Jeong J.-H."/>
            <person name="Song I."/>
            <person name="Kim S."/>
            <person name="Choi T."/>
            <person name="Kim D."/>
            <person name="Ryu S."/>
            <person name="Kim W."/>
        </authorList>
    </citation>
    <scope>NUCLEOTIDE SEQUENCE [LARGE SCALE GENOMIC DNA]</scope>
    <source>
        <tissue evidence="1">Muscle</tissue>
    </source>
</reference>